<dbReference type="AlphaFoldDB" id="A0A370DGP0"/>
<dbReference type="UniPathway" id="UPA00060">
    <property type="reaction ID" value="UER00142"/>
</dbReference>
<feature type="binding site" evidence="2">
    <location>
        <position position="212"/>
    </location>
    <ligand>
        <name>Mg(2+)</name>
        <dbReference type="ChEBI" id="CHEBI:18420"/>
        <label>3</label>
    </ligand>
</feature>
<feature type="binding site" evidence="2">
    <location>
        <position position="45"/>
    </location>
    <ligand>
        <name>Mg(2+)</name>
        <dbReference type="ChEBI" id="CHEBI:18420"/>
        <label>1</label>
    </ligand>
</feature>
<dbReference type="Gene3D" id="3.90.650.10">
    <property type="entry name" value="PurM-like C-terminal domain"/>
    <property type="match status" value="1"/>
</dbReference>
<feature type="binding site" evidence="2">
    <location>
        <position position="120"/>
    </location>
    <ligand>
        <name>Mg(2+)</name>
        <dbReference type="ChEBI" id="CHEBI:18420"/>
        <label>1</label>
    </ligand>
</feature>
<comment type="catalytic activity">
    <reaction evidence="2">
        <text>thiamine phosphate + ATP = thiamine diphosphate + ADP</text>
        <dbReference type="Rhea" id="RHEA:15913"/>
        <dbReference type="ChEBI" id="CHEBI:30616"/>
        <dbReference type="ChEBI" id="CHEBI:37575"/>
        <dbReference type="ChEBI" id="CHEBI:58937"/>
        <dbReference type="ChEBI" id="CHEBI:456216"/>
        <dbReference type="EC" id="2.7.4.16"/>
    </reaction>
</comment>
<dbReference type="EC" id="2.7.4.16" evidence="2"/>
<dbReference type="GO" id="GO:0009030">
    <property type="term" value="F:thiamine-phosphate kinase activity"/>
    <property type="evidence" value="ECO:0007669"/>
    <property type="project" value="UniProtKB-UniRule"/>
</dbReference>
<feature type="binding site" evidence="2">
    <location>
        <position position="73"/>
    </location>
    <ligand>
        <name>Mg(2+)</name>
        <dbReference type="ChEBI" id="CHEBI:18420"/>
        <label>4</label>
    </ligand>
</feature>
<evidence type="ECO:0000256" key="1">
    <source>
        <dbReference type="ARBA" id="ARBA00022977"/>
    </source>
</evidence>
<feature type="binding site" evidence="2">
    <location>
        <position position="28"/>
    </location>
    <ligand>
        <name>Mg(2+)</name>
        <dbReference type="ChEBI" id="CHEBI:18420"/>
        <label>4</label>
    </ligand>
</feature>
<dbReference type="Pfam" id="PF02769">
    <property type="entry name" value="AIRS_C"/>
    <property type="match status" value="1"/>
</dbReference>
<dbReference type="GO" id="GO:0009229">
    <property type="term" value="P:thiamine diphosphate biosynthetic process"/>
    <property type="evidence" value="ECO:0007669"/>
    <property type="project" value="UniProtKB-UniRule"/>
</dbReference>
<feature type="binding site" evidence="2">
    <location>
        <position position="44"/>
    </location>
    <ligand>
        <name>Mg(2+)</name>
        <dbReference type="ChEBI" id="CHEBI:18420"/>
        <label>1</label>
    </ligand>
</feature>
<feature type="binding site" evidence="2">
    <location>
        <position position="52"/>
    </location>
    <ligand>
        <name>substrate</name>
    </ligand>
</feature>
<keyword evidence="2" id="KW-0808">Transferase</keyword>
<dbReference type="SUPFAM" id="SSF56042">
    <property type="entry name" value="PurM C-terminal domain-like"/>
    <property type="match status" value="1"/>
</dbReference>
<evidence type="ECO:0000313" key="5">
    <source>
        <dbReference type="EMBL" id="RDH83720.1"/>
    </source>
</evidence>
<dbReference type="NCBIfam" id="TIGR01379">
    <property type="entry name" value="thiL"/>
    <property type="match status" value="1"/>
</dbReference>
<dbReference type="PANTHER" id="PTHR30270:SF0">
    <property type="entry name" value="THIAMINE-MONOPHOSPHATE KINASE"/>
    <property type="match status" value="1"/>
</dbReference>
<dbReference type="PANTHER" id="PTHR30270">
    <property type="entry name" value="THIAMINE-MONOPHOSPHATE KINASE"/>
    <property type="match status" value="1"/>
</dbReference>
<organism evidence="5 6">
    <name type="scientific">endosymbiont of Galathealinum brachiosum</name>
    <dbReference type="NCBI Taxonomy" id="2200906"/>
    <lineage>
        <taxon>Bacteria</taxon>
        <taxon>Pseudomonadati</taxon>
        <taxon>Pseudomonadota</taxon>
        <taxon>Gammaproteobacteria</taxon>
        <taxon>sulfur-oxidizing symbionts</taxon>
    </lineage>
</organism>
<feature type="binding site" evidence="2">
    <location>
        <position position="45"/>
    </location>
    <ligand>
        <name>Mg(2+)</name>
        <dbReference type="ChEBI" id="CHEBI:18420"/>
        <label>2</label>
    </ligand>
</feature>
<feature type="binding site" evidence="2">
    <location>
        <position position="73"/>
    </location>
    <ligand>
        <name>Mg(2+)</name>
        <dbReference type="ChEBI" id="CHEBI:18420"/>
        <label>2</label>
    </ligand>
</feature>
<evidence type="ECO:0000256" key="2">
    <source>
        <dbReference type="HAMAP-Rule" id="MF_02128"/>
    </source>
</evidence>
<dbReference type="GO" id="GO:0009228">
    <property type="term" value="P:thiamine biosynthetic process"/>
    <property type="evidence" value="ECO:0007669"/>
    <property type="project" value="UniProtKB-KW"/>
</dbReference>
<dbReference type="Proteomes" id="UP000254266">
    <property type="component" value="Unassembled WGS sequence"/>
</dbReference>
<dbReference type="Pfam" id="PF00586">
    <property type="entry name" value="AIRS"/>
    <property type="match status" value="1"/>
</dbReference>
<comment type="similarity">
    <text evidence="2">Belongs to the thiamine-monophosphate kinase family.</text>
</comment>
<dbReference type="Gene3D" id="3.30.1330.10">
    <property type="entry name" value="PurM-like, N-terminal domain"/>
    <property type="match status" value="1"/>
</dbReference>
<name>A0A370DGP0_9GAMM</name>
<comment type="miscellaneous">
    <text evidence="2">Reaction mechanism of ThiL seems to utilize a direct, inline transfer of the gamma-phosphate of ATP to TMP rather than a phosphorylated enzyme intermediate.</text>
</comment>
<feature type="binding site" evidence="2">
    <location>
        <begin position="119"/>
        <end position="120"/>
    </location>
    <ligand>
        <name>ATP</name>
        <dbReference type="ChEBI" id="CHEBI:30616"/>
    </ligand>
</feature>
<dbReference type="GO" id="GO:0005524">
    <property type="term" value="F:ATP binding"/>
    <property type="evidence" value="ECO:0007669"/>
    <property type="project" value="UniProtKB-UniRule"/>
</dbReference>
<dbReference type="InterPro" id="IPR010918">
    <property type="entry name" value="PurM-like_C_dom"/>
</dbReference>
<feature type="binding site" evidence="2">
    <location>
        <position position="43"/>
    </location>
    <ligand>
        <name>Mg(2+)</name>
        <dbReference type="ChEBI" id="CHEBI:18420"/>
        <label>4</label>
    </ligand>
</feature>
<feature type="binding site" evidence="2">
    <location>
        <position position="215"/>
    </location>
    <ligand>
        <name>Mg(2+)</name>
        <dbReference type="ChEBI" id="CHEBI:18420"/>
        <label>5</label>
    </ligand>
</feature>
<evidence type="ECO:0000259" key="4">
    <source>
        <dbReference type="Pfam" id="PF02769"/>
    </source>
</evidence>
<feature type="binding site" evidence="2">
    <location>
        <position position="214"/>
    </location>
    <ligand>
        <name>ATP</name>
        <dbReference type="ChEBI" id="CHEBI:30616"/>
    </ligand>
</feature>
<evidence type="ECO:0000259" key="3">
    <source>
        <dbReference type="Pfam" id="PF00586"/>
    </source>
</evidence>
<keyword evidence="2" id="KW-0067">ATP-binding</keyword>
<feature type="binding site" evidence="2">
    <location>
        <position position="318"/>
    </location>
    <ligand>
        <name>substrate</name>
    </ligand>
</feature>
<protein>
    <recommendedName>
        <fullName evidence="2">Thiamine-monophosphate kinase</fullName>
        <shortName evidence="2">TMP kinase</shortName>
        <shortName evidence="2">Thiamine-phosphate kinase</shortName>
        <ecNumber evidence="2">2.7.4.16</ecNumber>
    </recommendedName>
</protein>
<comment type="caution">
    <text evidence="5">The sequence shown here is derived from an EMBL/GenBank/DDBJ whole genome shotgun (WGS) entry which is preliminary data.</text>
</comment>
<reference evidence="5 6" key="1">
    <citation type="journal article" date="2018" name="ISME J.">
        <title>Endosymbiont genomes yield clues of tubeworm success.</title>
        <authorList>
            <person name="Li Y."/>
            <person name="Liles M.R."/>
            <person name="Halanych K.M."/>
        </authorList>
    </citation>
    <scope>NUCLEOTIDE SEQUENCE [LARGE SCALE GENOMIC DNA]</scope>
    <source>
        <strain evidence="5">A1464</strain>
    </source>
</reference>
<dbReference type="HAMAP" id="MF_02128">
    <property type="entry name" value="TMP_kinase"/>
    <property type="match status" value="1"/>
</dbReference>
<dbReference type="SUPFAM" id="SSF55326">
    <property type="entry name" value="PurM N-terminal domain-like"/>
    <property type="match status" value="1"/>
</dbReference>
<dbReference type="PIRSF" id="PIRSF005303">
    <property type="entry name" value="Thiam_monoph_kin"/>
    <property type="match status" value="1"/>
</dbReference>
<keyword evidence="2" id="KW-0460">Magnesium</keyword>
<dbReference type="InterPro" id="IPR016188">
    <property type="entry name" value="PurM-like_N"/>
</dbReference>
<feature type="domain" description="PurM-like C-terminal" evidence="4">
    <location>
        <begin position="149"/>
        <end position="301"/>
    </location>
</feature>
<comment type="function">
    <text evidence="2">Catalyzes the ATP-dependent phosphorylation of thiamine-monophosphate (TMP) to form thiamine-pyrophosphate (TPP), the active form of vitamin B1.</text>
</comment>
<dbReference type="InterPro" id="IPR036676">
    <property type="entry name" value="PurM-like_C_sf"/>
</dbReference>
<dbReference type="CDD" id="cd02194">
    <property type="entry name" value="ThiL"/>
    <property type="match status" value="1"/>
</dbReference>
<comment type="pathway">
    <text evidence="2">Cofactor biosynthesis; thiamine diphosphate biosynthesis; thiamine diphosphate from thiamine phosphate: step 1/1.</text>
</comment>
<keyword evidence="2" id="KW-0547">Nucleotide-binding</keyword>
<keyword evidence="6" id="KW-1185">Reference proteome</keyword>
<feature type="binding site" evidence="2">
    <location>
        <position position="144"/>
    </location>
    <ligand>
        <name>ATP</name>
        <dbReference type="ChEBI" id="CHEBI:30616"/>
    </ligand>
</feature>
<dbReference type="InterPro" id="IPR036921">
    <property type="entry name" value="PurM-like_N_sf"/>
</dbReference>
<sequence length="321" mass="35021">MSEFDLINHFFKSTTVNRADVLLGIGDDCAILSPPDNKKLAVSTDTLISGVHFPESASAEDIGYKSLAVNLSDLAAMGAEPAWVSLAISLPEANKVWLKNFISGFNELAEKFNVALIGGDTTQGPLSVTINVTGFVDPDKALKRSNASPGDFIFVTGDIGDAHLGLKSILNDNFNNRLTNQQISYCEKKLNRPQPRFDAGNQLKTFSASAIDISDGLLADLSHICKASNVGAVLNIDKIPVSDALLNYYQDKPDWHSVLTAGDDYELCFTCPKSQSFEMQKIMKENNVTVSCIGEISENTEIICKLNNQKLDFEQTGYNHF</sequence>
<proteinExistence type="inferred from homology"/>
<gene>
    <name evidence="2 5" type="primary">thiL</name>
    <name evidence="5" type="ORF">DIZ80_06150</name>
</gene>
<comment type="caution">
    <text evidence="2">Lacks conserved residue(s) required for the propagation of feature annotation.</text>
</comment>
<keyword evidence="2" id="KW-0479">Metal-binding</keyword>
<feature type="binding site" evidence="2">
    <location>
        <position position="73"/>
    </location>
    <ligand>
        <name>Mg(2+)</name>
        <dbReference type="ChEBI" id="CHEBI:18420"/>
        <label>3</label>
    </ligand>
</feature>
<feature type="binding site" evidence="2">
    <location>
        <position position="28"/>
    </location>
    <ligand>
        <name>Mg(2+)</name>
        <dbReference type="ChEBI" id="CHEBI:18420"/>
        <label>3</label>
    </ligand>
</feature>
<keyword evidence="1 2" id="KW-0784">Thiamine biosynthesis</keyword>
<dbReference type="EMBL" id="QFXC01000008">
    <property type="protein sequence ID" value="RDH83720.1"/>
    <property type="molecule type" value="Genomic_DNA"/>
</dbReference>
<feature type="binding site" evidence="2">
    <location>
        <position position="263"/>
    </location>
    <ligand>
        <name>substrate</name>
    </ligand>
</feature>
<evidence type="ECO:0000313" key="6">
    <source>
        <dbReference type="Proteomes" id="UP000254266"/>
    </source>
</evidence>
<feature type="domain" description="PurM-like N-terminal" evidence="3">
    <location>
        <begin position="26"/>
        <end position="135"/>
    </location>
</feature>
<keyword evidence="2 5" id="KW-0418">Kinase</keyword>
<accession>A0A370DGP0</accession>
<dbReference type="GO" id="GO:0000287">
    <property type="term" value="F:magnesium ion binding"/>
    <property type="evidence" value="ECO:0007669"/>
    <property type="project" value="UniProtKB-UniRule"/>
</dbReference>
<dbReference type="InterPro" id="IPR006283">
    <property type="entry name" value="ThiL-like"/>
</dbReference>